<organism evidence="1 2">
    <name type="scientific">Chitinophaga tropicalis</name>
    <dbReference type="NCBI Taxonomy" id="2683588"/>
    <lineage>
        <taxon>Bacteria</taxon>
        <taxon>Pseudomonadati</taxon>
        <taxon>Bacteroidota</taxon>
        <taxon>Chitinophagia</taxon>
        <taxon>Chitinophagales</taxon>
        <taxon>Chitinophagaceae</taxon>
        <taxon>Chitinophaga</taxon>
    </lineage>
</organism>
<dbReference type="AlphaFoldDB" id="A0A7K1TXC0"/>
<evidence type="ECO:0000313" key="2">
    <source>
        <dbReference type="Proteomes" id="UP000461730"/>
    </source>
</evidence>
<dbReference type="EMBL" id="WRXN01000001">
    <property type="protein sequence ID" value="MVT06733.1"/>
    <property type="molecule type" value="Genomic_DNA"/>
</dbReference>
<dbReference type="SUPFAM" id="SSF54593">
    <property type="entry name" value="Glyoxalase/Bleomycin resistance protein/Dihydroxybiphenyl dioxygenase"/>
    <property type="match status" value="1"/>
</dbReference>
<protein>
    <recommendedName>
        <fullName evidence="3">Glyoxalase</fullName>
    </recommendedName>
</protein>
<dbReference type="Proteomes" id="UP000461730">
    <property type="component" value="Unassembled WGS sequence"/>
</dbReference>
<reference evidence="1 2" key="1">
    <citation type="submission" date="2019-12" db="EMBL/GenBank/DDBJ databases">
        <title>Chitinophaga sp. strain ysch24 (GDMCC 1.1355), whole genome shotgun sequence.</title>
        <authorList>
            <person name="Zhang X."/>
        </authorList>
    </citation>
    <scope>NUCLEOTIDE SEQUENCE [LARGE SCALE GENOMIC DNA]</scope>
    <source>
        <strain evidence="2">ysch24</strain>
    </source>
</reference>
<evidence type="ECO:0000313" key="1">
    <source>
        <dbReference type="EMBL" id="MVT06733.1"/>
    </source>
</evidence>
<keyword evidence="2" id="KW-1185">Reference proteome</keyword>
<dbReference type="Gene3D" id="3.10.180.10">
    <property type="entry name" value="2,3-Dihydroxybiphenyl 1,2-Dioxygenase, domain 1"/>
    <property type="match status" value="1"/>
</dbReference>
<sequence length="237" mass="26804">MDNIKNQREWLPVPVLHCVSLEDTLRFWTSLGFDITYKQTRPYGYAVVERGAYGLHFHQLKGMDASKNFYGGCLMMVSDAEEVYKDFAAQIKSTLGKVPHSGIPRISRMKPGTTRFTLTDVSGNSVIFISYGEQDSETWEKADDKDQSPLRKAIATAVRFRDYKNDDMAAARTLDAALKRNGAESQEDVAEALILRIELARAMGNVQQQELYTERLNALGLSHEVVDRLKLKHITLQ</sequence>
<gene>
    <name evidence="1" type="ORF">GO493_00565</name>
</gene>
<dbReference type="InterPro" id="IPR029068">
    <property type="entry name" value="Glyas_Bleomycin-R_OHBP_Dase"/>
</dbReference>
<evidence type="ECO:0008006" key="3">
    <source>
        <dbReference type="Google" id="ProtNLM"/>
    </source>
</evidence>
<dbReference type="RefSeq" id="WP_157304122.1">
    <property type="nucleotide sequence ID" value="NZ_WRXN01000001.1"/>
</dbReference>
<name>A0A7K1TXC0_9BACT</name>
<comment type="caution">
    <text evidence="1">The sequence shown here is derived from an EMBL/GenBank/DDBJ whole genome shotgun (WGS) entry which is preliminary data.</text>
</comment>
<proteinExistence type="predicted"/>
<accession>A0A7K1TXC0</accession>